<dbReference type="Pfam" id="PF13968">
    <property type="entry name" value="DUF4220"/>
    <property type="match status" value="1"/>
</dbReference>
<reference evidence="4" key="1">
    <citation type="submission" date="2024-06" db="EMBL/GenBank/DDBJ databases">
        <authorList>
            <person name="Ryan C."/>
        </authorList>
    </citation>
    <scope>NUCLEOTIDE SEQUENCE [LARGE SCALE GENOMIC DNA]</scope>
</reference>
<feature type="transmembrane region" description="Helical" evidence="1">
    <location>
        <begin position="107"/>
        <end position="123"/>
    </location>
</feature>
<sequence>MVFLAASGSRRRRRRNFVAQELVQAAYFSSSLVTYTLGSMQSSPVKSSMYPFWAASLYILSRSADYITAYSLDDNSHGRTQRIYHSVLSMIYVVLIAATILTNDYGILLFIDMVLIGFTKWVQRDMACRMASGSWNLDKMVSDYMQQEHTGRGVSYDPVSMRGYHYLVDWPLRKSKLEAGTLYATQLTTKANQVIDIERIWQCESLSSEQRDACLSFSLFHLLRRRFFGFICAESPQKKTHDFVFKGLLAKNERGAIDYGRVFKVIDVELAFMYDFFFTKHAFTYYESRIASAMFSFMLVMLALMLATIAVSHGSLASFLHVRNWSTVATTTTTDIAVTLLMLASITLLEVLQLLLYWKTIWGTALRSSRKFSRFFGSVHLNTIHPDINYRIQRSAGKLGKPVELSAQVKEALVQSLESTQGVLTNGQSSLRSNGADDPLWACRLDNMHQDSGTGSSEQKKNQAHFILTWHIATCYCEGLEKMTYPSPTIGGDLKQRHLDIATKLAKYCAYLVVSEPKLLPGHHYDTQRVFEAVVEEAIEFLQSDSRDTCESKEGIFHNSVRLGKQLEGMEQGARWKVLADFWAEMLLYLAPSDNVKAHVECLANGGELITHLWALLTHAGILERGQKIAINDTESAGG</sequence>
<dbReference type="InterPro" id="IPR025315">
    <property type="entry name" value="DUF4220"/>
</dbReference>
<dbReference type="Proteomes" id="UP001497457">
    <property type="component" value="Chromosome 6rd"/>
</dbReference>
<keyword evidence="4" id="KW-1185">Reference proteome</keyword>
<protein>
    <recommendedName>
        <fullName evidence="2">DUF4220 domain-containing protein</fullName>
    </recommendedName>
</protein>
<feature type="domain" description="DUF4220" evidence="2">
    <location>
        <begin position="28"/>
        <end position="372"/>
    </location>
</feature>
<gene>
    <name evidence="3" type="ORF">URODEC1_LOCUS106612</name>
</gene>
<evidence type="ECO:0000256" key="1">
    <source>
        <dbReference type="SAM" id="Phobius"/>
    </source>
</evidence>
<dbReference type="EMBL" id="OZ075116">
    <property type="protein sequence ID" value="CAL5077361.1"/>
    <property type="molecule type" value="Genomic_DNA"/>
</dbReference>
<dbReference type="PANTHER" id="PTHR31325">
    <property type="entry name" value="OS01G0798800 PROTEIN-RELATED"/>
    <property type="match status" value="1"/>
</dbReference>
<feature type="transmembrane region" description="Helical" evidence="1">
    <location>
        <begin position="290"/>
        <end position="316"/>
    </location>
</feature>
<proteinExistence type="predicted"/>
<name>A0ABC9FKU2_9POAL</name>
<dbReference type="AlphaFoldDB" id="A0ABC9FKU2"/>
<organism evidence="3 4">
    <name type="scientific">Urochloa decumbens</name>
    <dbReference type="NCBI Taxonomy" id="240449"/>
    <lineage>
        <taxon>Eukaryota</taxon>
        <taxon>Viridiplantae</taxon>
        <taxon>Streptophyta</taxon>
        <taxon>Embryophyta</taxon>
        <taxon>Tracheophyta</taxon>
        <taxon>Spermatophyta</taxon>
        <taxon>Magnoliopsida</taxon>
        <taxon>Liliopsida</taxon>
        <taxon>Poales</taxon>
        <taxon>Poaceae</taxon>
        <taxon>PACMAD clade</taxon>
        <taxon>Panicoideae</taxon>
        <taxon>Panicodae</taxon>
        <taxon>Paniceae</taxon>
        <taxon>Melinidinae</taxon>
        <taxon>Urochloa</taxon>
    </lineage>
</organism>
<keyword evidence="1" id="KW-0812">Transmembrane</keyword>
<evidence type="ECO:0000259" key="2">
    <source>
        <dbReference type="Pfam" id="PF13968"/>
    </source>
</evidence>
<feature type="transmembrane region" description="Helical" evidence="1">
    <location>
        <begin position="83"/>
        <end position="101"/>
    </location>
</feature>
<accession>A0ABC9FKU2</accession>
<feature type="transmembrane region" description="Helical" evidence="1">
    <location>
        <begin position="336"/>
        <end position="358"/>
    </location>
</feature>
<keyword evidence="1" id="KW-0472">Membrane</keyword>
<dbReference type="InterPro" id="IPR007658">
    <property type="entry name" value="DUF594"/>
</dbReference>
<evidence type="ECO:0000313" key="3">
    <source>
        <dbReference type="EMBL" id="CAL5077361.1"/>
    </source>
</evidence>
<keyword evidence="1" id="KW-1133">Transmembrane helix</keyword>
<dbReference type="Pfam" id="PF04578">
    <property type="entry name" value="DUF594"/>
    <property type="match status" value="1"/>
</dbReference>
<evidence type="ECO:0000313" key="4">
    <source>
        <dbReference type="Proteomes" id="UP001497457"/>
    </source>
</evidence>
<reference evidence="3 4" key="2">
    <citation type="submission" date="2024-10" db="EMBL/GenBank/DDBJ databases">
        <authorList>
            <person name="Ryan C."/>
        </authorList>
    </citation>
    <scope>NUCLEOTIDE SEQUENCE [LARGE SCALE GENOMIC DNA]</scope>
</reference>